<dbReference type="Gene3D" id="3.40.30.60">
    <property type="entry name" value="FHIPEP family, domain 1"/>
    <property type="match status" value="1"/>
</dbReference>
<keyword evidence="3 7" id="KW-1003">Cell membrane</keyword>
<dbReference type="InterPro" id="IPR042196">
    <property type="entry name" value="FHIPEP_4"/>
</dbReference>
<dbReference type="RefSeq" id="WP_263847816.1">
    <property type="nucleotide sequence ID" value="NZ_JAOWKW010000006.1"/>
</dbReference>
<feature type="transmembrane region" description="Helical" evidence="7">
    <location>
        <begin position="109"/>
        <end position="132"/>
    </location>
</feature>
<keyword evidence="6 7" id="KW-0472">Membrane</keyword>
<feature type="transmembrane region" description="Helical" evidence="7">
    <location>
        <begin position="7"/>
        <end position="28"/>
    </location>
</feature>
<evidence type="ECO:0000256" key="4">
    <source>
        <dbReference type="ARBA" id="ARBA00022692"/>
    </source>
</evidence>
<keyword evidence="7" id="KW-1005">Bacterial flagellum biogenesis</keyword>
<evidence type="ECO:0000313" key="8">
    <source>
        <dbReference type="EMBL" id="MCV2878871.1"/>
    </source>
</evidence>
<feature type="transmembrane region" description="Helical" evidence="7">
    <location>
        <begin position="69"/>
        <end position="89"/>
    </location>
</feature>
<reference evidence="8 9" key="1">
    <citation type="submission" date="2022-10" db="EMBL/GenBank/DDBJ databases">
        <title>Sinirhodobacter sp. nov., isolated from ocean surface sediments.</title>
        <authorList>
            <person name="He W."/>
            <person name="Wang L."/>
            <person name="Zhang D.-F."/>
        </authorList>
    </citation>
    <scope>NUCLEOTIDE SEQUENCE [LARGE SCALE GENOMIC DNA]</scope>
    <source>
        <strain evidence="8 9">WL0115</strain>
    </source>
</reference>
<keyword evidence="4 7" id="KW-0812">Transmembrane</keyword>
<keyword evidence="8" id="KW-0969">Cilium</keyword>
<feature type="transmembrane region" description="Helical" evidence="7">
    <location>
        <begin position="34"/>
        <end position="57"/>
    </location>
</feature>
<dbReference type="NCBIfam" id="TIGR01398">
    <property type="entry name" value="FlhA"/>
    <property type="match status" value="1"/>
</dbReference>
<keyword evidence="5 7" id="KW-1133">Transmembrane helix</keyword>
<comment type="function">
    <text evidence="7">Required for formation of the rod structure of the flagellar apparatus. Together with FliI and FliH, may constitute the export apparatus of flagellin.</text>
</comment>
<dbReference type="EMBL" id="JAOWKW010000006">
    <property type="protein sequence ID" value="MCV2878871.1"/>
    <property type="molecule type" value="Genomic_DNA"/>
</dbReference>
<evidence type="ECO:0000256" key="5">
    <source>
        <dbReference type="ARBA" id="ARBA00022989"/>
    </source>
</evidence>
<comment type="caution">
    <text evidence="8">The sequence shown here is derived from an EMBL/GenBank/DDBJ whole genome shotgun (WGS) entry which is preliminary data.</text>
</comment>
<dbReference type="PANTHER" id="PTHR30161:SF1">
    <property type="entry name" value="FLAGELLAR BIOSYNTHESIS PROTEIN FLHA-RELATED"/>
    <property type="match status" value="1"/>
</dbReference>
<organism evidence="8 9">
    <name type="scientific">Sedimentimonas flavescens</name>
    <dbReference type="NCBI Taxonomy" id="2851012"/>
    <lineage>
        <taxon>Bacteria</taxon>
        <taxon>Pseudomonadati</taxon>
        <taxon>Pseudomonadota</taxon>
        <taxon>Alphaproteobacteria</taxon>
        <taxon>Rhodobacterales</taxon>
        <taxon>Rhodobacter group</taxon>
        <taxon>Sedimentimonas</taxon>
    </lineage>
</organism>
<dbReference type="InterPro" id="IPR042193">
    <property type="entry name" value="FHIPEP_3"/>
</dbReference>
<evidence type="ECO:0000256" key="7">
    <source>
        <dbReference type="RuleBase" id="RU364093"/>
    </source>
</evidence>
<keyword evidence="8" id="KW-0282">Flagellum</keyword>
<dbReference type="InterPro" id="IPR001712">
    <property type="entry name" value="T3SS_FHIPEP"/>
</dbReference>
<keyword evidence="8" id="KW-0966">Cell projection</keyword>
<dbReference type="Pfam" id="PF00771">
    <property type="entry name" value="FHIPEP"/>
    <property type="match status" value="1"/>
</dbReference>
<keyword evidence="7" id="KW-1006">Bacterial flagellum protein export</keyword>
<comment type="similarity">
    <text evidence="2 7">Belongs to the FHIPEP (flagella/HR/invasion proteins export pore) family.</text>
</comment>
<dbReference type="PIRSF" id="PIRSF005419">
    <property type="entry name" value="FlhA"/>
    <property type="match status" value="1"/>
</dbReference>
<evidence type="ECO:0000256" key="6">
    <source>
        <dbReference type="ARBA" id="ARBA00023136"/>
    </source>
</evidence>
<comment type="caution">
    <text evidence="7">Lacks conserved residue(s) required for the propagation of feature annotation.</text>
</comment>
<dbReference type="PRINTS" id="PR00949">
    <property type="entry name" value="TYPE3IMAPROT"/>
</dbReference>
<evidence type="ECO:0000256" key="1">
    <source>
        <dbReference type="ARBA" id="ARBA00004651"/>
    </source>
</evidence>
<keyword evidence="7" id="KW-0813">Transport</keyword>
<dbReference type="InterPro" id="IPR006301">
    <property type="entry name" value="FlhA"/>
</dbReference>
<sequence>MPRVTLLAIFQPTILLALALMAIIVMMILPVPAWVLDVGLAASFAMAILIFTVTLFIERPLDFSAFPTVLLASLMLRLSLNVSSTKLIIGQGHTGTGAAGDVIEGFANFIMSGSVLIGLVVFGVILIVNFIVITKGAGRMAEVGARFALDAMPGKQLAIDSDMNAGAIDHAEARARREREQAETTFFGSLDGASKFVKGDAVAGLMITLLNLVMGLIIGTAVHGMPIGRALETYAILTVGDGLVSQIPAVIISIASAILLSRGGAKGSADMELFRQLGKYPPALMTVGVLMALFALVPGLPFLPFMVGALVLGGAAQLLRRADQKRARREAMKMPPPEPARRKSMGDILDVDDIHVEFAPDLVAMALDPATGLDARIANMRNHVAASFGLILPEIRLTDDGALPPGTYRIRIQGVEQARDRLRPERVLALIADNRDLLPAGEDVREPVYGAPARWVPAAAQEEAVLTGSTVVSPTEVLATHLLEVIKRNFARLMGLRALRRLLEETANLSDPTRADANRRILDELIPDKVPLDLLLAVLRLLLEERVSIRNLLLIVEAIAEVRGLQSPEAICEHVRQRLGFQLVAEYRREDGTLPLLQLAPEWEDTFTTYQLQTDRGPADVALPPDKFNRLVANVSDKIARAGESGVFPAIITSTRRRRFLRTVLAAKGISAPVLSFEEIGIDAKPAMVGVVPA</sequence>
<proteinExistence type="inferred from homology"/>
<dbReference type="Gene3D" id="1.10.8.540">
    <property type="entry name" value="FHIPEP family, domain 3"/>
    <property type="match status" value="1"/>
</dbReference>
<protein>
    <recommendedName>
        <fullName evidence="7">Flagellar biosynthesis protein FlhA</fullName>
    </recommendedName>
</protein>
<keyword evidence="9" id="KW-1185">Reference proteome</keyword>
<feature type="transmembrane region" description="Helical" evidence="7">
    <location>
        <begin position="201"/>
        <end position="222"/>
    </location>
</feature>
<dbReference type="InterPro" id="IPR042194">
    <property type="entry name" value="FHIPEP_1"/>
</dbReference>
<name>A0ABT2ZYY8_9RHOB</name>
<dbReference type="PANTHER" id="PTHR30161">
    <property type="entry name" value="FLAGELLAR EXPORT PROTEIN, MEMBRANE FLHA SUBUNIT-RELATED"/>
    <property type="match status" value="1"/>
</dbReference>
<dbReference type="Gene3D" id="3.40.50.12790">
    <property type="entry name" value="FHIPEP family, domain 4"/>
    <property type="match status" value="1"/>
</dbReference>
<keyword evidence="7" id="KW-0653">Protein transport</keyword>
<feature type="transmembrane region" description="Helical" evidence="7">
    <location>
        <begin position="234"/>
        <end position="260"/>
    </location>
</feature>
<evidence type="ECO:0000256" key="3">
    <source>
        <dbReference type="ARBA" id="ARBA00022475"/>
    </source>
</evidence>
<gene>
    <name evidence="7 8" type="primary">flhA</name>
    <name evidence="8" type="ORF">OE699_08385</name>
</gene>
<evidence type="ECO:0000256" key="2">
    <source>
        <dbReference type="ARBA" id="ARBA00008835"/>
    </source>
</evidence>
<comment type="subcellular location">
    <subcellularLocation>
        <location evidence="1 7">Cell membrane</location>
        <topology evidence="1 7">Multi-pass membrane protein</topology>
    </subcellularLocation>
</comment>
<accession>A0ABT2ZYY8</accession>
<evidence type="ECO:0000313" key="9">
    <source>
        <dbReference type="Proteomes" id="UP001526166"/>
    </source>
</evidence>
<dbReference type="Proteomes" id="UP001526166">
    <property type="component" value="Unassembled WGS sequence"/>
</dbReference>